<dbReference type="Proteomes" id="UP000799772">
    <property type="component" value="Unassembled WGS sequence"/>
</dbReference>
<dbReference type="GO" id="GO:0005783">
    <property type="term" value="C:endoplasmic reticulum"/>
    <property type="evidence" value="ECO:0007669"/>
    <property type="project" value="TreeGrafter"/>
</dbReference>
<protein>
    <recommendedName>
        <fullName evidence="2">AMP-dependent synthetase/ligase domain-containing protein</fullName>
    </recommendedName>
</protein>
<dbReference type="EMBL" id="ML978130">
    <property type="protein sequence ID" value="KAF2095857.1"/>
    <property type="molecule type" value="Genomic_DNA"/>
</dbReference>
<dbReference type="InterPro" id="IPR000873">
    <property type="entry name" value="AMP-dep_synth/lig_dom"/>
</dbReference>
<reference evidence="3" key="1">
    <citation type="journal article" date="2020" name="Stud. Mycol.">
        <title>101 Dothideomycetes genomes: a test case for predicting lifestyles and emergence of pathogens.</title>
        <authorList>
            <person name="Haridas S."/>
            <person name="Albert R."/>
            <person name="Binder M."/>
            <person name="Bloem J."/>
            <person name="Labutti K."/>
            <person name="Salamov A."/>
            <person name="Andreopoulos B."/>
            <person name="Baker S."/>
            <person name="Barry K."/>
            <person name="Bills G."/>
            <person name="Bluhm B."/>
            <person name="Cannon C."/>
            <person name="Castanera R."/>
            <person name="Culley D."/>
            <person name="Daum C."/>
            <person name="Ezra D."/>
            <person name="Gonzalez J."/>
            <person name="Henrissat B."/>
            <person name="Kuo A."/>
            <person name="Liang C."/>
            <person name="Lipzen A."/>
            <person name="Lutzoni F."/>
            <person name="Magnuson J."/>
            <person name="Mondo S."/>
            <person name="Nolan M."/>
            <person name="Ohm R."/>
            <person name="Pangilinan J."/>
            <person name="Park H.-J."/>
            <person name="Ramirez L."/>
            <person name="Alfaro M."/>
            <person name="Sun H."/>
            <person name="Tritt A."/>
            <person name="Yoshinaga Y."/>
            <person name="Zwiers L.-H."/>
            <person name="Turgeon B."/>
            <person name="Goodwin S."/>
            <person name="Spatafora J."/>
            <person name="Crous P."/>
            <person name="Grigoriev I."/>
        </authorList>
    </citation>
    <scope>NUCLEOTIDE SEQUENCE</scope>
    <source>
        <strain evidence="3">CBS 133067</strain>
    </source>
</reference>
<keyword evidence="4" id="KW-1185">Reference proteome</keyword>
<feature type="transmembrane region" description="Helical" evidence="1">
    <location>
        <begin position="173"/>
        <end position="194"/>
    </location>
</feature>
<dbReference type="PANTHER" id="PTHR43272:SF11">
    <property type="entry name" value="AMP-DEPENDENT SYNTHETASE_LIGASE DOMAIN-CONTAINING PROTEIN"/>
    <property type="match status" value="1"/>
</dbReference>
<keyword evidence="1" id="KW-1133">Transmembrane helix</keyword>
<dbReference type="AlphaFoldDB" id="A0A9P4I9Z5"/>
<keyword evidence="1" id="KW-0812">Transmembrane</keyword>
<name>A0A9P4I9Z5_9PEZI</name>
<organism evidence="3 4">
    <name type="scientific">Rhizodiscina lignyota</name>
    <dbReference type="NCBI Taxonomy" id="1504668"/>
    <lineage>
        <taxon>Eukaryota</taxon>
        <taxon>Fungi</taxon>
        <taxon>Dikarya</taxon>
        <taxon>Ascomycota</taxon>
        <taxon>Pezizomycotina</taxon>
        <taxon>Dothideomycetes</taxon>
        <taxon>Pleosporomycetidae</taxon>
        <taxon>Aulographales</taxon>
        <taxon>Rhizodiscinaceae</taxon>
        <taxon>Rhizodiscina</taxon>
    </lineage>
</organism>
<dbReference type="Pfam" id="PF00501">
    <property type="entry name" value="AMP-binding"/>
    <property type="match status" value="1"/>
</dbReference>
<dbReference type="PANTHER" id="PTHR43272">
    <property type="entry name" value="LONG-CHAIN-FATTY-ACID--COA LIGASE"/>
    <property type="match status" value="1"/>
</dbReference>
<evidence type="ECO:0000259" key="2">
    <source>
        <dbReference type="Pfam" id="PF00501"/>
    </source>
</evidence>
<comment type="caution">
    <text evidence="3">The sequence shown here is derived from an EMBL/GenBank/DDBJ whole genome shotgun (WGS) entry which is preliminary data.</text>
</comment>
<proteinExistence type="predicted"/>
<evidence type="ECO:0000313" key="3">
    <source>
        <dbReference type="EMBL" id="KAF2095857.1"/>
    </source>
</evidence>
<sequence length="578" mass="61350">MTGLVEQLDVQLSQLLSAWNIYTTLIALTLFSFIAYCILLPDEPDTHPMLLLRQSAASLVRQPGESAVYRSHEVPHGYPLKTGLNVRPPGAPMYSAGKDGDLRDVWRRVSGEIPLELPGGGGKSEKGKIVTVFGREKVDDVDLRQMGREIGAIGEGIRKAGVKRVAVYLPNSVELLSALFAGAYFGLDIILLPYNQPHDAVCEQLKSTNAECLIAEAGALPLENITKACASLKQAIWVVEETSRHMDWTEVPEDVGGKIDVAVWHELVKDASNGNSSELPARGTPGDVITLSWQENTKSFEIVTFTQANLISAIGALITALPPAQRFTPSDLFLPADALTNSYTLCLTLAALFCHATLALNSVAGPVVDITDAAKSIAPTIIVASATAGATLQSNHAKGATGVMTKMAHFSATKALQAGRMPVDNALTRINAPSKAALGTTPGKLRVLFLSEKTGGAEKPLSENALSDLRVLTGARVVYALTTPKVAGAVAQTNIYDYRTGLGKDGDRYGHFGAVLSSVEVKLVDKGNRKTTDENYEGEIVVSGPAVSGGEARLGIAGTFRDDNTLAYSCDSSGKPDL</sequence>
<dbReference type="OrthoDB" id="4138492at2759"/>
<evidence type="ECO:0000313" key="4">
    <source>
        <dbReference type="Proteomes" id="UP000799772"/>
    </source>
</evidence>
<keyword evidence="1" id="KW-0472">Membrane</keyword>
<feature type="domain" description="AMP-dependent synthetase/ligase" evidence="2">
    <location>
        <begin position="142"/>
        <end position="253"/>
    </location>
</feature>
<feature type="transmembrane region" description="Helical" evidence="1">
    <location>
        <begin position="20"/>
        <end position="40"/>
    </location>
</feature>
<evidence type="ECO:0000256" key="1">
    <source>
        <dbReference type="SAM" id="Phobius"/>
    </source>
</evidence>
<dbReference type="SUPFAM" id="SSF56801">
    <property type="entry name" value="Acetyl-CoA synthetase-like"/>
    <property type="match status" value="1"/>
</dbReference>
<accession>A0A9P4I9Z5</accession>
<gene>
    <name evidence="3" type="ORF">NA57DRAFT_78634</name>
</gene>
<dbReference type="Gene3D" id="3.40.50.12780">
    <property type="entry name" value="N-terminal domain of ligase-like"/>
    <property type="match status" value="1"/>
</dbReference>
<dbReference type="GO" id="GO:0004467">
    <property type="term" value="F:long-chain fatty acid-CoA ligase activity"/>
    <property type="evidence" value="ECO:0007669"/>
    <property type="project" value="TreeGrafter"/>
</dbReference>
<dbReference type="GO" id="GO:0016020">
    <property type="term" value="C:membrane"/>
    <property type="evidence" value="ECO:0007669"/>
    <property type="project" value="TreeGrafter"/>
</dbReference>
<dbReference type="InterPro" id="IPR042099">
    <property type="entry name" value="ANL_N_sf"/>
</dbReference>